<accession>A0A101JIW5</accession>
<comment type="caution">
    <text evidence="2">The sequence shown here is derived from an EMBL/GenBank/DDBJ whole genome shotgun (WGS) entry which is preliminary data.</text>
</comment>
<name>A0A101JIW5_CHLLI</name>
<dbReference type="Pfam" id="PF19268">
    <property type="entry name" value="CIS_TMP"/>
    <property type="match status" value="1"/>
</dbReference>
<evidence type="ECO:0000313" key="2">
    <source>
        <dbReference type="EMBL" id="KUL27660.1"/>
    </source>
</evidence>
<sequence>MFFHPHNICKQYLNVEFKGTAQGAETLRGKIDASLLERLSSVMETVFDHHAADNVTLQFEKLEIDAGSIHLDHIDEELPRVVAESLDRILRECSRSSAEGIREASASDRERDNRIEPQVSYRRKEEKILEAFLFFLQYGALPWWSVHNQNILLEKNIRPFLFSTTIFSEYFRFFLDRLSATLSASDARKRLVTQYSACFVVETIGMYSGFLKNISEQMLVQLRSDDISHALSNRIEKKLLECAISASIEEPDSGEQEVLRRYSKELERSLSDDTESGKVFGYLAQTQEKGSGKPVSPEPFSSHDKKKMIITQQPQTDDKHHKPQSCEIREKELADREPESFPDNENLLQKCVNTQDIRLPEHPDRRTGIYVGSAGLVLLHPFLPRLFTELAISDGFSINNPKKAFLVLHHLASGRMEAMEHELGFNKILCGNTPESVAEKILQLTAEEAEECDAMLKAVIGHWRALKGTGIETFRETFLKRKGKITQKDSGDWLLQVESSGVDILLDHLPWGIGTVRLPWMPSILWVEWPS</sequence>
<dbReference type="OrthoDB" id="1488184at2"/>
<dbReference type="AlphaFoldDB" id="A0A101JIW5"/>
<reference evidence="2 3" key="1">
    <citation type="submission" date="2015-10" db="EMBL/GenBank/DDBJ databases">
        <title>Draft Genome Sequence of Chlorobium limicola strain Frasassi Growing under Artificial Lighting in the Frasassi Cave System.</title>
        <authorList>
            <person name="Mansor M."/>
            <person name="Macalady J."/>
        </authorList>
    </citation>
    <scope>NUCLEOTIDE SEQUENCE [LARGE SCALE GENOMIC DNA]</scope>
    <source>
        <strain evidence="2 3">Frasassi</strain>
    </source>
</reference>
<dbReference type="Proteomes" id="UP000053937">
    <property type="component" value="Unassembled WGS sequence"/>
</dbReference>
<feature type="region of interest" description="Disordered" evidence="1">
    <location>
        <begin position="284"/>
        <end position="304"/>
    </location>
</feature>
<protein>
    <submittedName>
        <fullName evidence="2">Uncharacterized protein</fullName>
    </submittedName>
</protein>
<organism evidence="2 3">
    <name type="scientific">Chlorobium limicola</name>
    <dbReference type="NCBI Taxonomy" id="1092"/>
    <lineage>
        <taxon>Bacteria</taxon>
        <taxon>Pseudomonadati</taxon>
        <taxon>Chlorobiota</taxon>
        <taxon>Chlorobiia</taxon>
        <taxon>Chlorobiales</taxon>
        <taxon>Chlorobiaceae</taxon>
        <taxon>Chlorobium/Pelodictyon group</taxon>
        <taxon>Chlorobium</taxon>
    </lineage>
</organism>
<keyword evidence="3" id="KW-1185">Reference proteome</keyword>
<gene>
    <name evidence="2" type="ORF">ASB62_06085</name>
</gene>
<dbReference type="InterPro" id="IPR045538">
    <property type="entry name" value="CIS_TMP"/>
</dbReference>
<proteinExistence type="predicted"/>
<dbReference type="RefSeq" id="WP_059139070.1">
    <property type="nucleotide sequence ID" value="NZ_LMBR01000143.1"/>
</dbReference>
<evidence type="ECO:0000313" key="3">
    <source>
        <dbReference type="Proteomes" id="UP000053937"/>
    </source>
</evidence>
<evidence type="ECO:0000256" key="1">
    <source>
        <dbReference type="SAM" id="MobiDB-lite"/>
    </source>
</evidence>
<dbReference type="EMBL" id="LMBR01000143">
    <property type="protein sequence ID" value="KUL27660.1"/>
    <property type="molecule type" value="Genomic_DNA"/>
</dbReference>